<proteinExistence type="predicted"/>
<organism evidence="1 2">
    <name type="scientific">Sclerotinia trifoliorum</name>
    <dbReference type="NCBI Taxonomy" id="28548"/>
    <lineage>
        <taxon>Eukaryota</taxon>
        <taxon>Fungi</taxon>
        <taxon>Dikarya</taxon>
        <taxon>Ascomycota</taxon>
        <taxon>Pezizomycotina</taxon>
        <taxon>Leotiomycetes</taxon>
        <taxon>Helotiales</taxon>
        <taxon>Sclerotiniaceae</taxon>
        <taxon>Sclerotinia</taxon>
    </lineage>
</organism>
<name>A0A8H2ZS38_9HELO</name>
<protein>
    <submittedName>
        <fullName evidence="1">28eafabc-e279-48f5-921f-c2f0e3cf3100-CDS</fullName>
    </submittedName>
</protein>
<gene>
    <name evidence="1" type="ORF">SCLTRI_LOCUS6892</name>
</gene>
<dbReference type="EMBL" id="CAJHIA010000024">
    <property type="protein sequence ID" value="CAD6447100.1"/>
    <property type="molecule type" value="Genomic_DNA"/>
</dbReference>
<reference evidence="1" key="1">
    <citation type="submission" date="2020-10" db="EMBL/GenBank/DDBJ databases">
        <authorList>
            <person name="Kusch S."/>
        </authorList>
    </citation>
    <scope>NUCLEOTIDE SEQUENCE</scope>
    <source>
        <strain evidence="1">SwB9</strain>
    </source>
</reference>
<evidence type="ECO:0000313" key="2">
    <source>
        <dbReference type="Proteomes" id="UP000624404"/>
    </source>
</evidence>
<keyword evidence="2" id="KW-1185">Reference proteome</keyword>
<dbReference type="AlphaFoldDB" id="A0A8H2ZS38"/>
<comment type="caution">
    <text evidence="1">The sequence shown here is derived from an EMBL/GenBank/DDBJ whole genome shotgun (WGS) entry which is preliminary data.</text>
</comment>
<accession>A0A8H2ZS38</accession>
<sequence length="141" mass="16309">MGDGTRRDWLIFLHEGSFGLNSDRLKTGPENSFTLEKLFDPTALQRRWRDLTFDLQLQSAAADVSKDIILSLKTELEDRFSIRVCYIAGDKLPVGKREGKNRLLGTERETKYDLALRQQWLFSTPLMQSCNNRTIVRMPKT</sequence>
<evidence type="ECO:0000313" key="1">
    <source>
        <dbReference type="EMBL" id="CAD6447100.1"/>
    </source>
</evidence>
<dbReference type="OrthoDB" id="3528520at2759"/>
<dbReference type="Proteomes" id="UP000624404">
    <property type="component" value="Unassembled WGS sequence"/>
</dbReference>